<evidence type="ECO:0000259" key="5">
    <source>
        <dbReference type="Pfam" id="PF02784"/>
    </source>
</evidence>
<sequence length="402" mass="43199">MTLAPWWSRTDLGYVNGRLHLAGEDLAKLAAEADGPLFVYCAARIEANLVRLRDALATIGAPTRLYYAMKANRFAPLLRRLAVRGLCGIDICSPDELDLALACGFRASDVSFTGTGVARRDLDRLLAHPDLVINCDTIGMIRRIGERAPGREIGIRVNPGCGVGYGDNARLTYSGAEVTKFGIYREQWAEALATARAFGLQVRRLHFHVGCGYLEAQLPAWDAAVGEALSFLDTAPEVSVVNVGGGLGVPHRAGDAPLPLDSWAAILARRFKGRGVTVAVEPGDYIVKDAGVLLLQVTDVEMKRDVAFVSVDGGFNLAPEPAYYDLPCEPAACAPRSLDRTTWRPVTVAGNINEALDVWARDHLMPPMQEGDPIALVNAGGYAAAMSSNHCMRGAFGERLLG</sequence>
<keyword evidence="2" id="KW-0210">Decarboxylase</keyword>
<reference evidence="6 7" key="1">
    <citation type="submission" date="2018-05" db="EMBL/GenBank/DDBJ databases">
        <authorList>
            <person name="Lanie J.A."/>
            <person name="Ng W.-L."/>
            <person name="Kazmierczak K.M."/>
            <person name="Andrzejewski T.M."/>
            <person name="Davidsen T.M."/>
            <person name="Wayne K.J."/>
            <person name="Tettelin H."/>
            <person name="Glass J.I."/>
            <person name="Rusch D."/>
            <person name="Podicherti R."/>
            <person name="Tsui H.-C.T."/>
            <person name="Winkler M.E."/>
        </authorList>
    </citation>
    <scope>NUCLEOTIDE SEQUENCE [LARGE SCALE GENOMIC DNA]</scope>
    <source>
        <strain evidence="6 7">BUT-10</strain>
    </source>
</reference>
<dbReference type="Gene3D" id="2.40.37.10">
    <property type="entry name" value="Lyase, Ornithine Decarboxylase, Chain A, domain 1"/>
    <property type="match status" value="1"/>
</dbReference>
<dbReference type="InterPro" id="IPR002986">
    <property type="entry name" value="DAP_deCOOHase_LysA"/>
</dbReference>
<dbReference type="RefSeq" id="WP_111277368.1">
    <property type="nucleotide sequence ID" value="NZ_QFYS01000009.1"/>
</dbReference>
<keyword evidence="4" id="KW-0456">Lyase</keyword>
<organism evidence="6 7">
    <name type="scientific">Phenylobacterium kunshanense</name>
    <dbReference type="NCBI Taxonomy" id="1445034"/>
    <lineage>
        <taxon>Bacteria</taxon>
        <taxon>Pseudomonadati</taxon>
        <taxon>Pseudomonadota</taxon>
        <taxon>Alphaproteobacteria</taxon>
        <taxon>Caulobacterales</taxon>
        <taxon>Caulobacteraceae</taxon>
        <taxon>Phenylobacterium</taxon>
    </lineage>
</organism>
<comment type="caution">
    <text evidence="6">The sequence shown here is derived from an EMBL/GenBank/DDBJ whole genome shotgun (WGS) entry which is preliminary data.</text>
</comment>
<dbReference type="Pfam" id="PF02784">
    <property type="entry name" value="Orn_Arg_deC_N"/>
    <property type="match status" value="1"/>
</dbReference>
<protein>
    <submittedName>
        <fullName evidence="6">Diaminopimelate decarboxylase</fullName>
    </submittedName>
</protein>
<dbReference type="EMBL" id="QFYS01000009">
    <property type="protein sequence ID" value="RAK63032.1"/>
    <property type="molecule type" value="Genomic_DNA"/>
</dbReference>
<feature type="domain" description="Orn/DAP/Arg decarboxylase 2 N-terminal" evidence="5">
    <location>
        <begin position="44"/>
        <end position="287"/>
    </location>
</feature>
<evidence type="ECO:0000313" key="7">
    <source>
        <dbReference type="Proteomes" id="UP000249524"/>
    </source>
</evidence>
<dbReference type="GO" id="GO:0009089">
    <property type="term" value="P:lysine biosynthetic process via diaminopimelate"/>
    <property type="evidence" value="ECO:0007669"/>
    <property type="project" value="InterPro"/>
</dbReference>
<name>A0A328B6L1_9CAUL</name>
<dbReference type="InterPro" id="IPR029066">
    <property type="entry name" value="PLP-binding_barrel"/>
</dbReference>
<dbReference type="InterPro" id="IPR000183">
    <property type="entry name" value="Orn/DAP/Arg_de-COase"/>
</dbReference>
<dbReference type="PRINTS" id="PR01179">
    <property type="entry name" value="ODADCRBXLASE"/>
</dbReference>
<dbReference type="OrthoDB" id="9802241at2"/>
<evidence type="ECO:0000256" key="3">
    <source>
        <dbReference type="ARBA" id="ARBA00022898"/>
    </source>
</evidence>
<dbReference type="InterPro" id="IPR022657">
    <property type="entry name" value="De-COase2_CS"/>
</dbReference>
<dbReference type="AlphaFoldDB" id="A0A328B6L1"/>
<dbReference type="InterPro" id="IPR009006">
    <property type="entry name" value="Ala_racemase/Decarboxylase_C"/>
</dbReference>
<dbReference type="PANTHER" id="PTHR43727:SF2">
    <property type="entry name" value="GROUP IV DECARBOXYLASE"/>
    <property type="match status" value="1"/>
</dbReference>
<dbReference type="PROSITE" id="PS00878">
    <property type="entry name" value="ODR_DC_2_1"/>
    <property type="match status" value="1"/>
</dbReference>
<keyword evidence="3" id="KW-0663">Pyridoxal phosphate</keyword>
<accession>A0A328B6L1</accession>
<evidence type="ECO:0000256" key="1">
    <source>
        <dbReference type="ARBA" id="ARBA00001933"/>
    </source>
</evidence>
<dbReference type="InterPro" id="IPR022653">
    <property type="entry name" value="De-COase2_pyr-phos_BS"/>
</dbReference>
<comment type="cofactor">
    <cofactor evidence="1">
        <name>pyridoxal 5'-phosphate</name>
        <dbReference type="ChEBI" id="CHEBI:597326"/>
    </cofactor>
</comment>
<dbReference type="Proteomes" id="UP000249524">
    <property type="component" value="Unassembled WGS sequence"/>
</dbReference>
<proteinExistence type="predicted"/>
<evidence type="ECO:0000256" key="4">
    <source>
        <dbReference type="ARBA" id="ARBA00023239"/>
    </source>
</evidence>
<dbReference type="Gene3D" id="3.20.20.10">
    <property type="entry name" value="Alanine racemase"/>
    <property type="match status" value="1"/>
</dbReference>
<gene>
    <name evidence="6" type="ORF">DJ019_17315</name>
</gene>
<keyword evidence="7" id="KW-1185">Reference proteome</keyword>
<evidence type="ECO:0000313" key="6">
    <source>
        <dbReference type="EMBL" id="RAK63032.1"/>
    </source>
</evidence>
<dbReference type="PANTHER" id="PTHR43727">
    <property type="entry name" value="DIAMINOPIMELATE DECARBOXYLASE"/>
    <property type="match status" value="1"/>
</dbReference>
<dbReference type="InterPro" id="IPR022644">
    <property type="entry name" value="De-COase2_N"/>
</dbReference>
<evidence type="ECO:0000256" key="2">
    <source>
        <dbReference type="ARBA" id="ARBA00022793"/>
    </source>
</evidence>
<dbReference type="SUPFAM" id="SSF51419">
    <property type="entry name" value="PLP-binding barrel"/>
    <property type="match status" value="1"/>
</dbReference>
<dbReference type="GO" id="GO:0008836">
    <property type="term" value="F:diaminopimelate decarboxylase activity"/>
    <property type="evidence" value="ECO:0007669"/>
    <property type="project" value="InterPro"/>
</dbReference>
<dbReference type="PRINTS" id="PR01181">
    <property type="entry name" value="DAPDCRBXLASE"/>
</dbReference>
<dbReference type="SUPFAM" id="SSF50621">
    <property type="entry name" value="Alanine racemase C-terminal domain-like"/>
    <property type="match status" value="1"/>
</dbReference>
<dbReference type="PROSITE" id="PS00879">
    <property type="entry name" value="ODR_DC_2_2"/>
    <property type="match status" value="1"/>
</dbReference>